<evidence type="ECO:0000259" key="1">
    <source>
        <dbReference type="Pfam" id="PF09820"/>
    </source>
</evidence>
<dbReference type="InterPro" id="IPR018631">
    <property type="entry name" value="AAA-ATPase-like_dom"/>
</dbReference>
<dbReference type="EMBL" id="ML120593">
    <property type="protein sequence ID" value="RPA89299.1"/>
    <property type="molecule type" value="Genomic_DNA"/>
</dbReference>
<gene>
    <name evidence="2" type="ORF">L873DRAFT_1823139</name>
</gene>
<dbReference type="Proteomes" id="UP000276215">
    <property type="component" value="Unassembled WGS sequence"/>
</dbReference>
<organism evidence="2 3">
    <name type="scientific">Choiromyces venosus 120613-1</name>
    <dbReference type="NCBI Taxonomy" id="1336337"/>
    <lineage>
        <taxon>Eukaryota</taxon>
        <taxon>Fungi</taxon>
        <taxon>Dikarya</taxon>
        <taxon>Ascomycota</taxon>
        <taxon>Pezizomycotina</taxon>
        <taxon>Pezizomycetes</taxon>
        <taxon>Pezizales</taxon>
        <taxon>Tuberaceae</taxon>
        <taxon>Choiromyces</taxon>
    </lineage>
</organism>
<dbReference type="AlphaFoldDB" id="A0A3N4ITP2"/>
<feature type="non-terminal residue" evidence="2">
    <location>
        <position position="246"/>
    </location>
</feature>
<protein>
    <recommendedName>
        <fullName evidence="1">AAA-ATPase-like domain-containing protein</fullName>
    </recommendedName>
</protein>
<evidence type="ECO:0000313" key="3">
    <source>
        <dbReference type="Proteomes" id="UP000276215"/>
    </source>
</evidence>
<feature type="domain" description="AAA-ATPase-like" evidence="1">
    <location>
        <begin position="42"/>
        <end position="246"/>
    </location>
</feature>
<dbReference type="PANTHER" id="PTHR34825:SF2">
    <property type="entry name" value="AAA-ATPASE-LIKE DOMAIN-CONTAINING PROTEIN"/>
    <property type="match status" value="1"/>
</dbReference>
<reference evidence="2 3" key="1">
    <citation type="journal article" date="2018" name="Nat. Ecol. Evol.">
        <title>Pezizomycetes genomes reveal the molecular basis of ectomycorrhizal truffle lifestyle.</title>
        <authorList>
            <person name="Murat C."/>
            <person name="Payen T."/>
            <person name="Noel B."/>
            <person name="Kuo A."/>
            <person name="Morin E."/>
            <person name="Chen J."/>
            <person name="Kohler A."/>
            <person name="Krizsan K."/>
            <person name="Balestrini R."/>
            <person name="Da Silva C."/>
            <person name="Montanini B."/>
            <person name="Hainaut M."/>
            <person name="Levati E."/>
            <person name="Barry K.W."/>
            <person name="Belfiori B."/>
            <person name="Cichocki N."/>
            <person name="Clum A."/>
            <person name="Dockter R.B."/>
            <person name="Fauchery L."/>
            <person name="Guy J."/>
            <person name="Iotti M."/>
            <person name="Le Tacon F."/>
            <person name="Lindquist E.A."/>
            <person name="Lipzen A."/>
            <person name="Malagnac F."/>
            <person name="Mello A."/>
            <person name="Molinier V."/>
            <person name="Miyauchi S."/>
            <person name="Poulain J."/>
            <person name="Riccioni C."/>
            <person name="Rubini A."/>
            <person name="Sitrit Y."/>
            <person name="Splivallo R."/>
            <person name="Traeger S."/>
            <person name="Wang M."/>
            <person name="Zifcakova L."/>
            <person name="Wipf D."/>
            <person name="Zambonelli A."/>
            <person name="Paolocci F."/>
            <person name="Nowrousian M."/>
            <person name="Ottonello S."/>
            <person name="Baldrian P."/>
            <person name="Spatafora J.W."/>
            <person name="Henrissat B."/>
            <person name="Nagy L.G."/>
            <person name="Aury J.M."/>
            <person name="Wincker P."/>
            <person name="Grigoriev I.V."/>
            <person name="Bonfante P."/>
            <person name="Martin F.M."/>
        </authorList>
    </citation>
    <scope>NUCLEOTIDE SEQUENCE [LARGE SCALE GENOMIC DNA]</scope>
    <source>
        <strain evidence="2 3">120613-1</strain>
    </source>
</reference>
<sequence length="246" mass="28246">MVRLTANARGLSTARLLPQKQQKSSLRIRSDTIEAFPRCSESNFSELRANKRFAYFDRTRYVSVLDSIHARAILFLRPRRFGKSLTLSMLEHFHGVQHRAQYGELFKVTPGQYLILKFNFAEVRRTRDLNEADQGLAKNIIGNLEEFYGDYYSYLGGSLGQMISENINQGDAIHSLRNLVGIVDHTLYEVKNRGDSKNPLANVKGIYLLADEYDSFSNEYMHPYNSKDWEGSNASSLVRDFWATVK</sequence>
<name>A0A3N4ITP2_9PEZI</name>
<accession>A0A3N4ITP2</accession>
<dbReference type="STRING" id="1336337.A0A3N4ITP2"/>
<keyword evidence="3" id="KW-1185">Reference proteome</keyword>
<evidence type="ECO:0000313" key="2">
    <source>
        <dbReference type="EMBL" id="RPA89299.1"/>
    </source>
</evidence>
<dbReference type="Pfam" id="PF09820">
    <property type="entry name" value="AAA-ATPase_like"/>
    <property type="match status" value="1"/>
</dbReference>
<proteinExistence type="predicted"/>
<dbReference type="PANTHER" id="PTHR34825">
    <property type="entry name" value="CONSERVED PROTEIN, WITH A WEAK D-GALACTARATE DEHYDRATASE/ALTRONATE HYDROLASE DOMAIN"/>
    <property type="match status" value="1"/>
</dbReference>